<proteinExistence type="predicted"/>
<feature type="compositionally biased region" description="Basic and acidic residues" evidence="1">
    <location>
        <begin position="1"/>
        <end position="10"/>
    </location>
</feature>
<keyword evidence="3" id="KW-1185">Reference proteome</keyword>
<name>A0ABQ7LPP7_BRACM</name>
<feature type="compositionally biased region" description="Basic and acidic residues" evidence="1">
    <location>
        <begin position="109"/>
        <end position="124"/>
    </location>
</feature>
<protein>
    <submittedName>
        <fullName evidence="2">Uncharacterized protein</fullName>
    </submittedName>
</protein>
<feature type="region of interest" description="Disordered" evidence="1">
    <location>
        <begin position="100"/>
        <end position="125"/>
    </location>
</feature>
<sequence>MQLDTQKHEVSQYLQSAHANRRAEARVSRCMNTRHAEGQVDVEMSSGMAREHSEGHVDTHVSPRMRPDACRTTHKRSVAHSYWPATSIYTQLPWFTFTHSDTPSTKKNVSRERERERERGKKASPDQFIQDIEVGFWDLTSRYQDEDLEGIKGFGKLSESESQSTSVPDIRDGFRARIVGPVIASSNGTTKPVVVQNVVGSVELGLITKAECHTWMGQPSASLIEDRGTAILIEDRDREIPKRLRLCGVIVKGFLV</sequence>
<accession>A0ABQ7LPP7</accession>
<evidence type="ECO:0000256" key="1">
    <source>
        <dbReference type="SAM" id="MobiDB-lite"/>
    </source>
</evidence>
<organism evidence="2 3">
    <name type="scientific">Brassica rapa subsp. trilocularis</name>
    <dbReference type="NCBI Taxonomy" id="1813537"/>
    <lineage>
        <taxon>Eukaryota</taxon>
        <taxon>Viridiplantae</taxon>
        <taxon>Streptophyta</taxon>
        <taxon>Embryophyta</taxon>
        <taxon>Tracheophyta</taxon>
        <taxon>Spermatophyta</taxon>
        <taxon>Magnoliopsida</taxon>
        <taxon>eudicotyledons</taxon>
        <taxon>Gunneridae</taxon>
        <taxon>Pentapetalae</taxon>
        <taxon>rosids</taxon>
        <taxon>malvids</taxon>
        <taxon>Brassicales</taxon>
        <taxon>Brassicaceae</taxon>
        <taxon>Brassiceae</taxon>
        <taxon>Brassica</taxon>
    </lineage>
</organism>
<gene>
    <name evidence="2" type="primary">A08g503620.1_BraROA</name>
    <name evidence="2" type="ORF">IGI04_030089</name>
</gene>
<evidence type="ECO:0000313" key="2">
    <source>
        <dbReference type="EMBL" id="KAG5388548.1"/>
    </source>
</evidence>
<feature type="region of interest" description="Disordered" evidence="1">
    <location>
        <begin position="1"/>
        <end position="23"/>
    </location>
</feature>
<comment type="caution">
    <text evidence="2">The sequence shown here is derived from an EMBL/GenBank/DDBJ whole genome shotgun (WGS) entry which is preliminary data.</text>
</comment>
<evidence type="ECO:0000313" key="3">
    <source>
        <dbReference type="Proteomes" id="UP000823674"/>
    </source>
</evidence>
<dbReference type="Proteomes" id="UP000823674">
    <property type="component" value="Chromosome A08"/>
</dbReference>
<reference evidence="2 3" key="1">
    <citation type="submission" date="2021-03" db="EMBL/GenBank/DDBJ databases">
        <authorList>
            <person name="King G.J."/>
            <person name="Bancroft I."/>
            <person name="Baten A."/>
            <person name="Bloomfield J."/>
            <person name="Borpatragohain P."/>
            <person name="He Z."/>
            <person name="Irish N."/>
            <person name="Irwin J."/>
            <person name="Liu K."/>
            <person name="Mauleon R.P."/>
            <person name="Moore J."/>
            <person name="Morris R."/>
            <person name="Ostergaard L."/>
            <person name="Wang B."/>
            <person name="Wells R."/>
        </authorList>
    </citation>
    <scope>NUCLEOTIDE SEQUENCE [LARGE SCALE GENOMIC DNA]</scope>
    <source>
        <strain evidence="2">R-o-18</strain>
        <tissue evidence="2">Leaf</tissue>
    </source>
</reference>
<dbReference type="EMBL" id="JADBGQ010000007">
    <property type="protein sequence ID" value="KAG5388548.1"/>
    <property type="molecule type" value="Genomic_DNA"/>
</dbReference>